<dbReference type="CDD" id="cd02120">
    <property type="entry name" value="PA_subtilisin_like"/>
    <property type="match status" value="1"/>
</dbReference>
<dbReference type="Pfam" id="PF00082">
    <property type="entry name" value="Peptidase_S8"/>
    <property type="match status" value="1"/>
</dbReference>
<dbReference type="Pfam" id="PF17766">
    <property type="entry name" value="fn3_6"/>
    <property type="match status" value="1"/>
</dbReference>
<feature type="domain" description="Peptidase S8/S53" evidence="8">
    <location>
        <begin position="52"/>
        <end position="499"/>
    </location>
</feature>
<feature type="domain" description="Subtilisin-like protease fibronectin type-III" evidence="9">
    <location>
        <begin position="578"/>
        <end position="673"/>
    </location>
</feature>
<keyword evidence="3" id="KW-0732">Signal</keyword>
<dbReference type="InterPro" id="IPR015500">
    <property type="entry name" value="Peptidase_S8_subtilisin-rel"/>
</dbReference>
<evidence type="ECO:0000256" key="1">
    <source>
        <dbReference type="ARBA" id="ARBA00011073"/>
    </source>
</evidence>
<dbReference type="Proteomes" id="UP001190926">
    <property type="component" value="Unassembled WGS sequence"/>
</dbReference>
<evidence type="ECO:0000259" key="9">
    <source>
        <dbReference type="Pfam" id="PF17766"/>
    </source>
</evidence>
<dbReference type="FunFam" id="3.40.50.200:FF:000006">
    <property type="entry name" value="Subtilisin-like protease SBT1.5"/>
    <property type="match status" value="1"/>
</dbReference>
<keyword evidence="4 7" id="KW-0378">Hydrolase</keyword>
<dbReference type="InterPro" id="IPR023828">
    <property type="entry name" value="Peptidase_S8_Ser-AS"/>
</dbReference>
<dbReference type="Gene3D" id="3.40.50.200">
    <property type="entry name" value="Peptidase S8/S53 domain"/>
    <property type="match status" value="1"/>
</dbReference>
<evidence type="ECO:0000259" key="8">
    <source>
        <dbReference type="Pfam" id="PF00082"/>
    </source>
</evidence>
<feature type="active site" description="Charge relay system" evidence="6 7">
    <location>
        <position position="142"/>
    </location>
</feature>
<sequence length="683" mass="73138">MSHSQAKYFQGLQGVVDVFPNYLYKQQTTRSWDYLGLSASSTTNLLHDTNQGDGAIIGVLDSGVWPESESFNDKGLGPIPSKWKGYCESGDRLTPTKHCNKKLIGARYFVDGLAAELNQNYQTPYNASENDEYASARDKDGHGTHCASIAGGSFVSNVSANDGLARGTARGGAPKARIAMYKVLWGGIGSAADILKAFDEAIHDGVDVLSLSLGFDSPLYPEIDKRDIIYYGTFHAAEHGIVPVCSAGNSGPLYGTVEDVAPWVITVAASTIDRSFPNPIILGNNQVFPGQGMYIGDDTGFVDLVFFEDRKPPLPPTSCEDITANDTWVAGKVVFCFTDVGEGSIGKAAVAVIQAGGLGIIATINTISSSQGLRLQFPFLLVPFQLGYKILNYIRSTKDPKVRLKPVQTYVGIKATSYIASFSSRGPNSLSPSVLKPDIAAPGVDILAAVPEGSFDFKSGTSMACPHIAGISALLKSLHPNWSPAAIKSAIVTTAWTSDPYTGEPIYARGEIPRIADNFDYGGGLVNPNAARNPGLVYDIATQDYIYYLCAMGYAQTDINQLAGTTKSCPKSGLSVLDLNLPSITVPNLKGSVTVTKTVTNVGNPNSNYEAVVVAPFGTTVKVNPSRLVFNAHVKKLSFSVTITGLHKTNTEYYFGSLIWTDKIHQVRIPLCVKTEFSLIVSD</sequence>
<comment type="similarity">
    <text evidence="1 7">Belongs to the peptidase S8 family.</text>
</comment>
<dbReference type="InterPro" id="IPR045051">
    <property type="entry name" value="SBT"/>
</dbReference>
<dbReference type="PROSITE" id="PS00137">
    <property type="entry name" value="SUBTILASE_HIS"/>
    <property type="match status" value="1"/>
</dbReference>
<comment type="caution">
    <text evidence="10">The sequence shown here is derived from an EMBL/GenBank/DDBJ whole genome shotgun (WGS) entry which is preliminary data.</text>
</comment>
<keyword evidence="5 7" id="KW-0720">Serine protease</keyword>
<dbReference type="Gene3D" id="3.50.30.30">
    <property type="match status" value="1"/>
</dbReference>
<accession>A0AAD4JD16</accession>
<dbReference type="FunFam" id="2.60.40.2310:FF:000001">
    <property type="entry name" value="Subtilisin-like protease SBT1.5"/>
    <property type="match status" value="1"/>
</dbReference>
<dbReference type="GO" id="GO:0006508">
    <property type="term" value="P:proteolysis"/>
    <property type="evidence" value="ECO:0007669"/>
    <property type="project" value="UniProtKB-KW"/>
</dbReference>
<proteinExistence type="inferred from homology"/>
<gene>
    <name evidence="10" type="ORF">C2S53_009046</name>
</gene>
<evidence type="ECO:0000256" key="4">
    <source>
        <dbReference type="ARBA" id="ARBA00022801"/>
    </source>
</evidence>
<dbReference type="InterPro" id="IPR000209">
    <property type="entry name" value="Peptidase_S8/S53_dom"/>
</dbReference>
<feature type="active site" description="Charge relay system" evidence="6 7">
    <location>
        <position position="462"/>
    </location>
</feature>
<keyword evidence="11" id="KW-1185">Reference proteome</keyword>
<dbReference type="InterPro" id="IPR034197">
    <property type="entry name" value="Peptidases_S8_3"/>
</dbReference>
<evidence type="ECO:0000256" key="6">
    <source>
        <dbReference type="PIRSR" id="PIRSR615500-1"/>
    </source>
</evidence>
<dbReference type="InterPro" id="IPR041469">
    <property type="entry name" value="Subtilisin-like_FN3"/>
</dbReference>
<organism evidence="10 11">
    <name type="scientific">Perilla frutescens var. hirtella</name>
    <name type="common">Perilla citriodora</name>
    <name type="synonym">Perilla setoyensis</name>
    <dbReference type="NCBI Taxonomy" id="608512"/>
    <lineage>
        <taxon>Eukaryota</taxon>
        <taxon>Viridiplantae</taxon>
        <taxon>Streptophyta</taxon>
        <taxon>Embryophyta</taxon>
        <taxon>Tracheophyta</taxon>
        <taxon>Spermatophyta</taxon>
        <taxon>Magnoliopsida</taxon>
        <taxon>eudicotyledons</taxon>
        <taxon>Gunneridae</taxon>
        <taxon>Pentapetalae</taxon>
        <taxon>asterids</taxon>
        <taxon>lamiids</taxon>
        <taxon>Lamiales</taxon>
        <taxon>Lamiaceae</taxon>
        <taxon>Nepetoideae</taxon>
        <taxon>Elsholtzieae</taxon>
        <taxon>Perilla</taxon>
    </lineage>
</organism>
<evidence type="ECO:0000313" key="11">
    <source>
        <dbReference type="Proteomes" id="UP001190926"/>
    </source>
</evidence>
<evidence type="ECO:0000256" key="2">
    <source>
        <dbReference type="ARBA" id="ARBA00022670"/>
    </source>
</evidence>
<dbReference type="GO" id="GO:0004252">
    <property type="term" value="F:serine-type endopeptidase activity"/>
    <property type="evidence" value="ECO:0007669"/>
    <property type="project" value="UniProtKB-UniRule"/>
</dbReference>
<feature type="active site" description="Charge relay system" evidence="6 7">
    <location>
        <position position="61"/>
    </location>
</feature>
<dbReference type="PROSITE" id="PS51892">
    <property type="entry name" value="SUBTILASE"/>
    <property type="match status" value="1"/>
</dbReference>
<keyword evidence="2 7" id="KW-0645">Protease</keyword>
<dbReference type="Gene3D" id="2.60.40.2310">
    <property type="match status" value="1"/>
</dbReference>
<dbReference type="PRINTS" id="PR00723">
    <property type="entry name" value="SUBTILISIN"/>
</dbReference>
<dbReference type="InterPro" id="IPR036852">
    <property type="entry name" value="Peptidase_S8/S53_dom_sf"/>
</dbReference>
<dbReference type="EMBL" id="SDAM02000088">
    <property type="protein sequence ID" value="KAH6831583.1"/>
    <property type="molecule type" value="Genomic_DNA"/>
</dbReference>
<reference evidence="10 11" key="1">
    <citation type="journal article" date="2021" name="Nat. Commun.">
        <title>Incipient diploidization of the medicinal plant Perilla within 10,000 years.</title>
        <authorList>
            <person name="Zhang Y."/>
            <person name="Shen Q."/>
            <person name="Leng L."/>
            <person name="Zhang D."/>
            <person name="Chen S."/>
            <person name="Shi Y."/>
            <person name="Ning Z."/>
            <person name="Chen S."/>
        </authorList>
    </citation>
    <scope>NUCLEOTIDE SEQUENCE [LARGE SCALE GENOMIC DNA]</scope>
    <source>
        <strain evidence="11">cv. PC099</strain>
    </source>
</reference>
<evidence type="ECO:0000256" key="3">
    <source>
        <dbReference type="ARBA" id="ARBA00022729"/>
    </source>
</evidence>
<dbReference type="PANTHER" id="PTHR10795">
    <property type="entry name" value="PROPROTEIN CONVERTASE SUBTILISIN/KEXIN"/>
    <property type="match status" value="1"/>
</dbReference>
<evidence type="ECO:0000313" key="10">
    <source>
        <dbReference type="EMBL" id="KAH6831583.1"/>
    </source>
</evidence>
<evidence type="ECO:0000256" key="5">
    <source>
        <dbReference type="ARBA" id="ARBA00022825"/>
    </source>
</evidence>
<dbReference type="SUPFAM" id="SSF52743">
    <property type="entry name" value="Subtilisin-like"/>
    <property type="match status" value="1"/>
</dbReference>
<protein>
    <submittedName>
        <fullName evidence="10">Subtilase family protein</fullName>
    </submittedName>
</protein>
<dbReference type="InterPro" id="IPR022398">
    <property type="entry name" value="Peptidase_S8_His-AS"/>
</dbReference>
<dbReference type="CDD" id="cd04852">
    <property type="entry name" value="Peptidases_S8_3"/>
    <property type="match status" value="1"/>
</dbReference>
<evidence type="ECO:0000256" key="7">
    <source>
        <dbReference type="PROSITE-ProRule" id="PRU01240"/>
    </source>
</evidence>
<name>A0AAD4JD16_PERFH</name>
<dbReference type="PROSITE" id="PS00138">
    <property type="entry name" value="SUBTILASE_SER"/>
    <property type="match status" value="1"/>
</dbReference>
<dbReference type="AlphaFoldDB" id="A0AAD4JD16"/>